<feature type="binding site" evidence="5">
    <location>
        <begin position="153"/>
        <end position="156"/>
    </location>
    <ligand>
        <name>spermidine</name>
        <dbReference type="ChEBI" id="CHEBI:57834"/>
    </ligand>
</feature>
<dbReference type="InterPro" id="IPR001045">
    <property type="entry name" value="Spermi_synthase"/>
</dbReference>
<evidence type="ECO:0000256" key="1">
    <source>
        <dbReference type="ARBA" id="ARBA00007867"/>
    </source>
</evidence>
<name>A0A285NLC3_9AQUI</name>
<evidence type="ECO:0000256" key="3">
    <source>
        <dbReference type="ARBA" id="ARBA00023066"/>
    </source>
</evidence>
<evidence type="ECO:0000256" key="4">
    <source>
        <dbReference type="ARBA" id="ARBA00023115"/>
    </source>
</evidence>
<evidence type="ECO:0000259" key="9">
    <source>
        <dbReference type="PROSITE" id="PS51006"/>
    </source>
</evidence>
<feature type="binding site" evidence="5">
    <location>
        <position position="60"/>
    </location>
    <ligand>
        <name>spermidine</name>
        <dbReference type="ChEBI" id="CHEBI:57834"/>
    </ligand>
</feature>
<feature type="binding site" evidence="5">
    <location>
        <position position="104"/>
    </location>
    <ligand>
        <name>S-methyl-5'-thioadenosine</name>
        <dbReference type="ChEBI" id="CHEBI:17509"/>
    </ligand>
</feature>
<evidence type="ECO:0000256" key="6">
    <source>
        <dbReference type="PROSITE-ProRule" id="PRU00354"/>
    </source>
</evidence>
<dbReference type="GO" id="GO:0008295">
    <property type="term" value="P:spermidine biosynthetic process"/>
    <property type="evidence" value="ECO:0007669"/>
    <property type="project" value="UniProtKB-UniRule"/>
</dbReference>
<evidence type="ECO:0000256" key="5">
    <source>
        <dbReference type="HAMAP-Rule" id="MF_00198"/>
    </source>
</evidence>
<evidence type="ECO:0000313" key="10">
    <source>
        <dbReference type="EMBL" id="SNZ10300.1"/>
    </source>
</evidence>
<reference evidence="11" key="1">
    <citation type="submission" date="2017-09" db="EMBL/GenBank/DDBJ databases">
        <authorList>
            <person name="Varghese N."/>
            <person name="Submissions S."/>
        </authorList>
    </citation>
    <scope>NUCLEOTIDE SEQUENCE [LARGE SCALE GENOMIC DNA]</scope>
    <source>
        <strain evidence="11">DSM 15103</strain>
    </source>
</reference>
<organism evidence="10 11">
    <name type="scientific">Persephonella hydrogeniphila</name>
    <dbReference type="NCBI Taxonomy" id="198703"/>
    <lineage>
        <taxon>Bacteria</taxon>
        <taxon>Pseudomonadati</taxon>
        <taxon>Aquificota</taxon>
        <taxon>Aquificia</taxon>
        <taxon>Aquificales</taxon>
        <taxon>Hydrogenothermaceae</taxon>
        <taxon>Persephonella</taxon>
    </lineage>
</organism>
<comment type="function">
    <text evidence="5">Catalyzes the irreversible transfer of a propylamine group from the amino donor S-adenosylmethioninamine (decarboxy-AdoMet) to putrescine (1,4-diaminobutane) to yield spermidine.</text>
</comment>
<comment type="catalytic activity">
    <reaction evidence="5 8">
        <text>S-adenosyl 3-(methylsulfanyl)propylamine + putrescine = S-methyl-5'-thioadenosine + spermidine + H(+)</text>
        <dbReference type="Rhea" id="RHEA:12721"/>
        <dbReference type="ChEBI" id="CHEBI:15378"/>
        <dbReference type="ChEBI" id="CHEBI:17509"/>
        <dbReference type="ChEBI" id="CHEBI:57443"/>
        <dbReference type="ChEBI" id="CHEBI:57834"/>
        <dbReference type="ChEBI" id="CHEBI:326268"/>
        <dbReference type="EC" id="2.5.1.16"/>
    </reaction>
</comment>
<proteinExistence type="inferred from homology"/>
<dbReference type="Gene3D" id="3.40.50.150">
    <property type="entry name" value="Vaccinia Virus protein VP39"/>
    <property type="match status" value="1"/>
</dbReference>
<evidence type="ECO:0000256" key="7">
    <source>
        <dbReference type="RuleBase" id="RU003836"/>
    </source>
</evidence>
<dbReference type="CDD" id="cd02440">
    <property type="entry name" value="AdoMet_MTases"/>
    <property type="match status" value="1"/>
</dbReference>
<keyword evidence="11" id="KW-1185">Reference proteome</keyword>
<dbReference type="InterPro" id="IPR029063">
    <property type="entry name" value="SAM-dependent_MTases_sf"/>
</dbReference>
<comment type="similarity">
    <text evidence="1 5 7">Belongs to the spermidine/spermine synthase family.</text>
</comment>
<evidence type="ECO:0000256" key="8">
    <source>
        <dbReference type="RuleBase" id="RU003837"/>
    </source>
</evidence>
<dbReference type="SUPFAM" id="SSF53335">
    <property type="entry name" value="S-adenosyl-L-methionine-dependent methyltransferases"/>
    <property type="match status" value="1"/>
</dbReference>
<dbReference type="NCBIfam" id="NF002010">
    <property type="entry name" value="PRK00811.1"/>
    <property type="match status" value="1"/>
</dbReference>
<feature type="binding site" evidence="5">
    <location>
        <begin position="135"/>
        <end position="136"/>
    </location>
    <ligand>
        <name>S-methyl-5'-thioadenosine</name>
        <dbReference type="ChEBI" id="CHEBI:17509"/>
    </ligand>
</feature>
<feature type="binding site" evidence="5">
    <location>
        <position position="29"/>
    </location>
    <ligand>
        <name>S-methyl-5'-thioadenosine</name>
        <dbReference type="ChEBI" id="CHEBI:17509"/>
    </ligand>
</feature>
<feature type="domain" description="PABS" evidence="9">
    <location>
        <begin position="1"/>
        <end position="233"/>
    </location>
</feature>
<evidence type="ECO:0000313" key="11">
    <source>
        <dbReference type="Proteomes" id="UP000219036"/>
    </source>
</evidence>
<dbReference type="NCBIfam" id="TIGR00417">
    <property type="entry name" value="speE"/>
    <property type="match status" value="1"/>
</dbReference>
<evidence type="ECO:0000256" key="2">
    <source>
        <dbReference type="ARBA" id="ARBA00022679"/>
    </source>
</evidence>
<comment type="subunit">
    <text evidence="5">Homodimer or homotetramer.</text>
</comment>
<dbReference type="OrthoDB" id="9793120at2"/>
<comment type="caution">
    <text evidence="5">Lacks conserved residue(s) required for the propagation of feature annotation.</text>
</comment>
<gene>
    <name evidence="5" type="primary">speE</name>
    <name evidence="10" type="ORF">SAMN06265182_1810</name>
</gene>
<protein>
    <recommendedName>
        <fullName evidence="5">Polyamine aminopropyltransferase</fullName>
    </recommendedName>
    <alternativeName>
        <fullName evidence="5">Putrescine aminopropyltransferase</fullName>
        <shortName evidence="5">PAPT</shortName>
    </alternativeName>
    <alternativeName>
        <fullName evidence="5">Spermidine synthase</fullName>
        <shortName evidence="5">SPDS</shortName>
        <shortName evidence="5">SPDSY</shortName>
        <ecNumber evidence="5">2.5.1.16</ecNumber>
    </alternativeName>
</protein>
<dbReference type="GO" id="GO:0004766">
    <property type="term" value="F:spermidine synthase activity"/>
    <property type="evidence" value="ECO:0007669"/>
    <property type="project" value="UniProtKB-UniRule"/>
</dbReference>
<dbReference type="EC" id="2.5.1.16" evidence="5"/>
<dbReference type="InterPro" id="IPR030373">
    <property type="entry name" value="PABS_CS"/>
</dbReference>
<dbReference type="InterPro" id="IPR035246">
    <property type="entry name" value="Spermidine_synt_N"/>
</dbReference>
<dbReference type="PANTHER" id="PTHR11558:SF11">
    <property type="entry name" value="SPERMIDINE SYNTHASE"/>
    <property type="match status" value="1"/>
</dbReference>
<dbReference type="InterPro" id="IPR030374">
    <property type="entry name" value="PABS"/>
</dbReference>
<sequence length="277" mass="31996">MIWFTEHWTENVGLTVKANEVKRIKSKYQEILVLDTPEFGKMLVLDGLVQTTERDEFIYHEMLAHPAMVMHSNPERVLVIGGGDGGTVREILKHKSVKEVHLCEIDEEVIIVSEKYFPSISEKLRDPKVKIFIEDGNSFLEERKDYYDVIIMDSSDPVGASEVLFKKEFYEKVKSSLRKNGIMVAQTESPILQEKYFSRAFGEIRKVFRNVGVYLAYVPTYPSGMWSFTIASDFVDVKDTSVNREKVKELKTKYFCDSIYACLFALPQFVQEILKKS</sequence>
<dbReference type="Proteomes" id="UP000219036">
    <property type="component" value="Unassembled WGS sequence"/>
</dbReference>
<dbReference type="EMBL" id="OBEI01000010">
    <property type="protein sequence ID" value="SNZ10300.1"/>
    <property type="molecule type" value="Genomic_DNA"/>
</dbReference>
<feature type="binding site" evidence="5">
    <location>
        <position position="84"/>
    </location>
    <ligand>
        <name>spermidine</name>
        <dbReference type="ChEBI" id="CHEBI:57834"/>
    </ligand>
</feature>
<dbReference type="HAMAP" id="MF_00198">
    <property type="entry name" value="Spermidine_synth"/>
    <property type="match status" value="1"/>
</dbReference>
<keyword evidence="2 5" id="KW-0808">Transferase</keyword>
<dbReference type="PROSITE" id="PS01330">
    <property type="entry name" value="PABS_1"/>
    <property type="match status" value="1"/>
</dbReference>
<dbReference type="Gene3D" id="2.30.140.10">
    <property type="entry name" value="Spermidine synthase, tetramerisation domain"/>
    <property type="match status" value="1"/>
</dbReference>
<dbReference type="GO" id="GO:0005829">
    <property type="term" value="C:cytosol"/>
    <property type="evidence" value="ECO:0007669"/>
    <property type="project" value="TreeGrafter"/>
</dbReference>
<accession>A0A285NLC3</accession>
<keyword evidence="3 5" id="KW-0745">Spermidine biosynthesis</keyword>
<dbReference type="PROSITE" id="PS51006">
    <property type="entry name" value="PABS_2"/>
    <property type="match status" value="1"/>
</dbReference>
<dbReference type="AlphaFoldDB" id="A0A285NLC3"/>
<dbReference type="Pfam" id="PF17284">
    <property type="entry name" value="Spermine_synt_N"/>
    <property type="match status" value="1"/>
</dbReference>
<dbReference type="Pfam" id="PF01564">
    <property type="entry name" value="Spermine_synth"/>
    <property type="match status" value="1"/>
</dbReference>
<dbReference type="NCBIfam" id="NF037959">
    <property type="entry name" value="MFS_SpdSyn"/>
    <property type="match status" value="1"/>
</dbReference>
<keyword evidence="4 5" id="KW-0620">Polyamine biosynthesis</keyword>
<dbReference type="UniPathway" id="UPA00248">
    <property type="reaction ID" value="UER00314"/>
</dbReference>
<dbReference type="RefSeq" id="WP_097000965.1">
    <property type="nucleotide sequence ID" value="NZ_OBEI01000010.1"/>
</dbReference>
<comment type="pathway">
    <text evidence="5">Amine and polyamine biosynthesis; spermidine biosynthesis; spermidine from putrescine: step 1/1.</text>
</comment>
<dbReference type="PANTHER" id="PTHR11558">
    <property type="entry name" value="SPERMIDINE/SPERMINE SYNTHASE"/>
    <property type="match status" value="1"/>
</dbReference>
<feature type="active site" description="Proton acceptor" evidence="5 6">
    <location>
        <position position="153"/>
    </location>
</feature>
<dbReference type="InterPro" id="IPR037163">
    <property type="entry name" value="Spermidine_synt_N_sf"/>
</dbReference>